<dbReference type="SMART" id="SM00184">
    <property type="entry name" value="RING"/>
    <property type="match status" value="1"/>
</dbReference>
<dbReference type="Pfam" id="PF13639">
    <property type="entry name" value="zf-RING_2"/>
    <property type="match status" value="1"/>
</dbReference>
<comment type="pathway">
    <text evidence="3">Protein modification; protein ubiquitination.</text>
</comment>
<dbReference type="SUPFAM" id="SSF57850">
    <property type="entry name" value="RING/U-box"/>
    <property type="match status" value="1"/>
</dbReference>
<reference evidence="17" key="2">
    <citation type="submission" date="2020-08" db="EMBL/GenBank/DDBJ databases">
        <title>Plant Genome Project.</title>
        <authorList>
            <person name="Zhang R.-G."/>
        </authorList>
    </citation>
    <scope>NUCLEOTIDE SEQUENCE</scope>
    <source>
        <strain evidence="17">Huo1</strain>
        <tissue evidence="17">Leaf</tissue>
    </source>
</reference>
<dbReference type="Gene3D" id="3.30.40.10">
    <property type="entry name" value="Zinc/RING finger domain, C3HC4 (zinc finger)"/>
    <property type="match status" value="1"/>
</dbReference>
<keyword evidence="9" id="KW-0833">Ubl conjugation pathway</keyword>
<evidence type="ECO:0000256" key="12">
    <source>
        <dbReference type="ARBA" id="ARBA00023136"/>
    </source>
</evidence>
<dbReference type="EC" id="2.3.2.27" evidence="4"/>
<dbReference type="InterPro" id="IPR013083">
    <property type="entry name" value="Znf_RING/FYVE/PHD"/>
</dbReference>
<dbReference type="Proteomes" id="UP000298416">
    <property type="component" value="Unassembled WGS sequence"/>
</dbReference>
<keyword evidence="18" id="KW-1185">Reference proteome</keyword>
<feature type="transmembrane region" description="Helical" evidence="15">
    <location>
        <begin position="50"/>
        <end position="71"/>
    </location>
</feature>
<keyword evidence="11 15" id="KW-1133">Transmembrane helix</keyword>
<keyword evidence="5" id="KW-0808">Transferase</keyword>
<dbReference type="AlphaFoldDB" id="A0A8X8XMX1"/>
<evidence type="ECO:0000313" key="18">
    <source>
        <dbReference type="Proteomes" id="UP000298416"/>
    </source>
</evidence>
<evidence type="ECO:0000256" key="15">
    <source>
        <dbReference type="SAM" id="Phobius"/>
    </source>
</evidence>
<organism evidence="17">
    <name type="scientific">Salvia splendens</name>
    <name type="common">Scarlet sage</name>
    <dbReference type="NCBI Taxonomy" id="180675"/>
    <lineage>
        <taxon>Eukaryota</taxon>
        <taxon>Viridiplantae</taxon>
        <taxon>Streptophyta</taxon>
        <taxon>Embryophyta</taxon>
        <taxon>Tracheophyta</taxon>
        <taxon>Spermatophyta</taxon>
        <taxon>Magnoliopsida</taxon>
        <taxon>eudicotyledons</taxon>
        <taxon>Gunneridae</taxon>
        <taxon>Pentapetalae</taxon>
        <taxon>asterids</taxon>
        <taxon>lamiids</taxon>
        <taxon>Lamiales</taxon>
        <taxon>Lamiaceae</taxon>
        <taxon>Nepetoideae</taxon>
        <taxon>Mentheae</taxon>
        <taxon>Salviinae</taxon>
        <taxon>Salvia</taxon>
        <taxon>Salvia subgen. Calosphace</taxon>
        <taxon>core Calosphace</taxon>
    </lineage>
</organism>
<dbReference type="InterPro" id="IPR053238">
    <property type="entry name" value="RING-H2_zinc_finger"/>
</dbReference>
<keyword evidence="12 15" id="KW-0472">Membrane</keyword>
<evidence type="ECO:0000256" key="5">
    <source>
        <dbReference type="ARBA" id="ARBA00022679"/>
    </source>
</evidence>
<feature type="domain" description="RING-type" evidence="16">
    <location>
        <begin position="120"/>
        <end position="162"/>
    </location>
</feature>
<comment type="caution">
    <text evidence="17">The sequence shown here is derived from an EMBL/GenBank/DDBJ whole genome shotgun (WGS) entry which is preliminary data.</text>
</comment>
<dbReference type="PROSITE" id="PS50089">
    <property type="entry name" value="ZF_RING_2"/>
    <property type="match status" value="1"/>
</dbReference>
<dbReference type="PANTHER" id="PTHR14155">
    <property type="entry name" value="RING FINGER DOMAIN-CONTAINING"/>
    <property type="match status" value="1"/>
</dbReference>
<keyword evidence="10" id="KW-0862">Zinc</keyword>
<comment type="catalytic activity">
    <reaction evidence="1">
        <text>S-ubiquitinyl-[E2 ubiquitin-conjugating enzyme]-L-cysteine + [acceptor protein]-L-lysine = [E2 ubiquitin-conjugating enzyme]-L-cysteine + N(6)-ubiquitinyl-[acceptor protein]-L-lysine.</text>
        <dbReference type="EC" id="2.3.2.27"/>
    </reaction>
</comment>
<dbReference type="GO" id="GO:0008270">
    <property type="term" value="F:zinc ion binding"/>
    <property type="evidence" value="ECO:0007669"/>
    <property type="project" value="UniProtKB-KW"/>
</dbReference>
<dbReference type="EMBL" id="PNBA02000007">
    <property type="protein sequence ID" value="KAG6417330.1"/>
    <property type="molecule type" value="Genomic_DNA"/>
</dbReference>
<keyword evidence="7" id="KW-0479">Metal-binding</keyword>
<evidence type="ECO:0000256" key="6">
    <source>
        <dbReference type="ARBA" id="ARBA00022692"/>
    </source>
</evidence>
<dbReference type="GO" id="GO:0016020">
    <property type="term" value="C:membrane"/>
    <property type="evidence" value="ECO:0007669"/>
    <property type="project" value="UniProtKB-SubCell"/>
</dbReference>
<keyword evidence="8 14" id="KW-0863">Zinc-finger</keyword>
<name>A0A8X8XMX1_SALSN</name>
<protein>
    <recommendedName>
        <fullName evidence="4">RING-type E3 ubiquitin transferase</fullName>
        <ecNumber evidence="4">2.3.2.27</ecNumber>
    </recommendedName>
</protein>
<evidence type="ECO:0000256" key="13">
    <source>
        <dbReference type="ARBA" id="ARBA00024209"/>
    </source>
</evidence>
<dbReference type="InterPro" id="IPR001841">
    <property type="entry name" value="Znf_RING"/>
</dbReference>
<evidence type="ECO:0000256" key="7">
    <source>
        <dbReference type="ARBA" id="ARBA00022723"/>
    </source>
</evidence>
<evidence type="ECO:0000256" key="3">
    <source>
        <dbReference type="ARBA" id="ARBA00004906"/>
    </source>
</evidence>
<gene>
    <name evidence="17" type="ORF">SASPL_119484</name>
</gene>
<evidence type="ECO:0000256" key="8">
    <source>
        <dbReference type="ARBA" id="ARBA00022771"/>
    </source>
</evidence>
<dbReference type="PANTHER" id="PTHR14155:SF592">
    <property type="entry name" value="RING-H2 FINGER PROTEIN ATL57"/>
    <property type="match status" value="1"/>
</dbReference>
<evidence type="ECO:0000256" key="1">
    <source>
        <dbReference type="ARBA" id="ARBA00000900"/>
    </source>
</evidence>
<dbReference type="GO" id="GO:0061630">
    <property type="term" value="F:ubiquitin protein ligase activity"/>
    <property type="evidence" value="ECO:0007669"/>
    <property type="project" value="UniProtKB-EC"/>
</dbReference>
<dbReference type="FunFam" id="3.30.40.10:FF:000187">
    <property type="entry name" value="E3 ubiquitin-protein ligase ATL6"/>
    <property type="match status" value="1"/>
</dbReference>
<evidence type="ECO:0000256" key="4">
    <source>
        <dbReference type="ARBA" id="ARBA00012483"/>
    </source>
</evidence>
<dbReference type="OrthoDB" id="8062037at2759"/>
<reference evidence="17" key="1">
    <citation type="submission" date="2018-01" db="EMBL/GenBank/DDBJ databases">
        <authorList>
            <person name="Mao J.F."/>
        </authorList>
    </citation>
    <scope>NUCLEOTIDE SEQUENCE</scope>
    <source>
        <strain evidence="17">Huo1</strain>
        <tissue evidence="17">Leaf</tissue>
    </source>
</reference>
<accession>A0A8X8XMX1</accession>
<evidence type="ECO:0000313" key="17">
    <source>
        <dbReference type="EMBL" id="KAG6417330.1"/>
    </source>
</evidence>
<comment type="similarity">
    <text evidence="13">Belongs to the RING-type zinc finger family. ATL subfamily.</text>
</comment>
<evidence type="ECO:0000256" key="10">
    <source>
        <dbReference type="ARBA" id="ARBA00022833"/>
    </source>
</evidence>
<proteinExistence type="inferred from homology"/>
<evidence type="ECO:0000256" key="2">
    <source>
        <dbReference type="ARBA" id="ARBA00004167"/>
    </source>
</evidence>
<evidence type="ECO:0000256" key="9">
    <source>
        <dbReference type="ARBA" id="ARBA00022786"/>
    </source>
</evidence>
<evidence type="ECO:0000259" key="16">
    <source>
        <dbReference type="PROSITE" id="PS50089"/>
    </source>
</evidence>
<evidence type="ECO:0000256" key="11">
    <source>
        <dbReference type="ARBA" id="ARBA00022989"/>
    </source>
</evidence>
<sequence length="202" mass="21904">MSPISTLTISRRFIQTSDVDSFNGNPETSAAAAAARNPPLQAAPVFDSSMAVTILVLLTALFFLAFFSIYIRRFASDTAAAVPPPQHRKCSGGGLDTSAVDSLPLVPYGGAAKHRMIEECPICLGEFSETETVKMIPYCRHVFHPSCIDTWLASHVTCPLCRSAELFKATDEICLDVEIGVRRACSCSDLPNPTPFRRTASF</sequence>
<keyword evidence="6 15" id="KW-0812">Transmembrane</keyword>
<evidence type="ECO:0000256" key="14">
    <source>
        <dbReference type="PROSITE-ProRule" id="PRU00175"/>
    </source>
</evidence>
<comment type="subcellular location">
    <subcellularLocation>
        <location evidence="2">Membrane</location>
        <topology evidence="2">Single-pass membrane protein</topology>
    </subcellularLocation>
</comment>